<sequence length="50" mass="6050">MPYILHGFLAMQNKGQIVRRYNFLHTLSYYRNILRGLFSLSSIKIDLYHF</sequence>
<reference evidence="1" key="1">
    <citation type="submission" date="2019-11" db="EMBL/GenBank/DDBJ databases">
        <authorList>
            <person name="Feng L."/>
        </authorList>
    </citation>
    <scope>NUCLEOTIDE SEQUENCE</scope>
    <source>
        <strain evidence="1">PagglomeransLFYP105</strain>
    </source>
</reference>
<evidence type="ECO:0000313" key="1">
    <source>
        <dbReference type="EMBL" id="VYU81222.1"/>
    </source>
</evidence>
<accession>A0A6N3HWJ5</accession>
<organism evidence="1">
    <name type="scientific">Enterobacter agglomerans</name>
    <name type="common">Erwinia herbicola</name>
    <name type="synonym">Pantoea agglomerans</name>
    <dbReference type="NCBI Taxonomy" id="549"/>
    <lineage>
        <taxon>Bacteria</taxon>
        <taxon>Pseudomonadati</taxon>
        <taxon>Pseudomonadota</taxon>
        <taxon>Gammaproteobacteria</taxon>
        <taxon>Enterobacterales</taxon>
        <taxon>Erwiniaceae</taxon>
        <taxon>Pantoea</taxon>
        <taxon>Pantoea agglomerans group</taxon>
    </lineage>
</organism>
<dbReference type="AlphaFoldDB" id="A0A6N3HWJ5"/>
<gene>
    <name evidence="1" type="ORF">PALFYP105_01716</name>
</gene>
<dbReference type="EMBL" id="CACRUS010000033">
    <property type="protein sequence ID" value="VYU81222.1"/>
    <property type="molecule type" value="Genomic_DNA"/>
</dbReference>
<protein>
    <submittedName>
        <fullName evidence="1">Uncharacterized protein</fullName>
    </submittedName>
</protein>
<proteinExistence type="predicted"/>
<name>A0A6N3HWJ5_ENTAG</name>